<organism evidence="3 4">
    <name type="scientific">Oldenlandia corymbosa var. corymbosa</name>
    <dbReference type="NCBI Taxonomy" id="529605"/>
    <lineage>
        <taxon>Eukaryota</taxon>
        <taxon>Viridiplantae</taxon>
        <taxon>Streptophyta</taxon>
        <taxon>Embryophyta</taxon>
        <taxon>Tracheophyta</taxon>
        <taxon>Spermatophyta</taxon>
        <taxon>Magnoliopsida</taxon>
        <taxon>eudicotyledons</taxon>
        <taxon>Gunneridae</taxon>
        <taxon>Pentapetalae</taxon>
        <taxon>asterids</taxon>
        <taxon>lamiids</taxon>
        <taxon>Gentianales</taxon>
        <taxon>Rubiaceae</taxon>
        <taxon>Rubioideae</taxon>
        <taxon>Spermacoceae</taxon>
        <taxon>Hedyotis-Oldenlandia complex</taxon>
        <taxon>Oldenlandia</taxon>
    </lineage>
</organism>
<evidence type="ECO:0000256" key="2">
    <source>
        <dbReference type="SAM" id="MobiDB-lite"/>
    </source>
</evidence>
<keyword evidence="1" id="KW-0479">Metal-binding</keyword>
<evidence type="ECO:0000313" key="3">
    <source>
        <dbReference type="EMBL" id="CAI9092299.1"/>
    </source>
</evidence>
<gene>
    <name evidence="3" type="ORF">OLC1_LOCUS4001</name>
</gene>
<dbReference type="InterPro" id="IPR051863">
    <property type="entry name" value="HIPP"/>
</dbReference>
<feature type="region of interest" description="Disordered" evidence="2">
    <location>
        <begin position="144"/>
        <end position="231"/>
    </location>
</feature>
<protein>
    <submittedName>
        <fullName evidence="3">OLC1v1027500C1</fullName>
    </submittedName>
</protein>
<dbReference type="GO" id="GO:0046872">
    <property type="term" value="F:metal ion binding"/>
    <property type="evidence" value="ECO:0007669"/>
    <property type="project" value="UniProtKB-KW"/>
</dbReference>
<dbReference type="Gene3D" id="3.30.70.100">
    <property type="match status" value="1"/>
</dbReference>
<keyword evidence="4" id="KW-1185">Reference proteome</keyword>
<sequence length="271" mass="29747">MTRSKCSSINWLQRLTSKLHLETKCSSLFLIFLGEISLNSEHSSSLSLSQAFIRNFCCSNQEISISHPTQGKMTKKLVLQLDYYEDKIKQKAMQKVSGLAGIESIAIDSKDKKLTVVGDIDAVKLVHRLRKLCRADIISVGPAKEPEKKKDDGKKDDGKKDDGKKGGDGDKKKSGGGDDKKSGEGGGGKGSDEKKSGGDGNKKSNNESKGDAVKVFPALPPPPGYPQYYHPQYPQYLPPAVYHQQAYQHYPAQSAYYNRSSEEDPNSCVIC</sequence>
<dbReference type="PANTHER" id="PTHR45811:SF80">
    <property type="entry name" value="COPPER TRANSPORT PROTEIN FAMILY-RELATED"/>
    <property type="match status" value="1"/>
</dbReference>
<dbReference type="AlphaFoldDB" id="A0AAV1C9M2"/>
<dbReference type="EMBL" id="OX459118">
    <property type="protein sequence ID" value="CAI9092299.1"/>
    <property type="molecule type" value="Genomic_DNA"/>
</dbReference>
<dbReference type="PANTHER" id="PTHR45811">
    <property type="entry name" value="COPPER TRANSPORT PROTEIN FAMILY-RELATED"/>
    <property type="match status" value="1"/>
</dbReference>
<dbReference type="Proteomes" id="UP001161247">
    <property type="component" value="Chromosome 1"/>
</dbReference>
<feature type="compositionally biased region" description="Basic and acidic residues" evidence="2">
    <location>
        <begin position="190"/>
        <end position="212"/>
    </location>
</feature>
<feature type="compositionally biased region" description="Basic and acidic residues" evidence="2">
    <location>
        <begin position="144"/>
        <end position="183"/>
    </location>
</feature>
<proteinExistence type="predicted"/>
<reference evidence="3" key="1">
    <citation type="submission" date="2023-03" db="EMBL/GenBank/DDBJ databases">
        <authorList>
            <person name="Julca I."/>
        </authorList>
    </citation>
    <scope>NUCLEOTIDE SEQUENCE</scope>
</reference>
<evidence type="ECO:0000256" key="1">
    <source>
        <dbReference type="ARBA" id="ARBA00022723"/>
    </source>
</evidence>
<name>A0AAV1C9M2_OLDCO</name>
<accession>A0AAV1C9M2</accession>
<evidence type="ECO:0000313" key="4">
    <source>
        <dbReference type="Proteomes" id="UP001161247"/>
    </source>
</evidence>